<dbReference type="RefSeq" id="WP_084557914.1">
    <property type="nucleotide sequence ID" value="NZ_RJKL01000001.1"/>
</dbReference>
<dbReference type="InterPro" id="IPR001387">
    <property type="entry name" value="Cro/C1-type_HTH"/>
</dbReference>
<dbReference type="CDD" id="cd00093">
    <property type="entry name" value="HTH_XRE"/>
    <property type="match status" value="1"/>
</dbReference>
<comment type="caution">
    <text evidence="2">The sequence shown here is derived from an EMBL/GenBank/DDBJ whole genome shotgun (WGS) entry which is preliminary data.</text>
</comment>
<dbReference type="Gene3D" id="1.10.260.40">
    <property type="entry name" value="lambda repressor-like DNA-binding domains"/>
    <property type="match status" value="1"/>
</dbReference>
<dbReference type="InterPro" id="IPR010982">
    <property type="entry name" value="Lambda_DNA-bd_dom_sf"/>
</dbReference>
<reference evidence="2 3" key="1">
    <citation type="submission" date="2018-11" db="EMBL/GenBank/DDBJ databases">
        <title>Sequencing the genomes of 1000 actinobacteria strains.</title>
        <authorList>
            <person name="Klenk H.-P."/>
        </authorList>
    </citation>
    <scope>NUCLEOTIDE SEQUENCE [LARGE SCALE GENOMIC DNA]</scope>
    <source>
        <strain evidence="2 3">DSM 43634</strain>
    </source>
</reference>
<dbReference type="Pfam" id="PF13560">
    <property type="entry name" value="HTH_31"/>
    <property type="match status" value="1"/>
</dbReference>
<sequence>MGIGERRRSALERKRLVRKLFEIRQKIGYTQAQVAGKLRWSQSKVHRIESGENSISYTDLLALLKIYGIRENELVEELTEMAELARQRSLPEISDIHSKDFRDYLEAEITADTVREFENSYIPGLLQTPAYANAVLRTLLQISSLADDERDTALDRIRRMVDLRALRQQIFNDGGITKASFVLDEASVRRVVGAESGDAGVMRAQIEHLKKMSRHPRVDLRVVPFGAGSHVGMSGPFVILDFPDPDDFPLLYLENAAGEFLTKHDQRQVRRFAANFESLQACALQGAELDELLDDVVAAIG</sequence>
<protein>
    <submittedName>
        <fullName evidence="2">Helix-turn-helix protein</fullName>
    </submittedName>
</protein>
<dbReference type="SUPFAM" id="SSF47413">
    <property type="entry name" value="lambda repressor-like DNA-binding domains"/>
    <property type="match status" value="1"/>
</dbReference>
<dbReference type="EMBL" id="RJKL01000001">
    <property type="protein sequence ID" value="ROP27387.1"/>
    <property type="molecule type" value="Genomic_DNA"/>
</dbReference>
<dbReference type="Pfam" id="PF19054">
    <property type="entry name" value="DUF5753"/>
    <property type="match status" value="1"/>
</dbReference>
<evidence type="ECO:0000259" key="1">
    <source>
        <dbReference type="PROSITE" id="PS50943"/>
    </source>
</evidence>
<evidence type="ECO:0000313" key="2">
    <source>
        <dbReference type="EMBL" id="ROP27387.1"/>
    </source>
</evidence>
<name>A0A3N1GAY5_9ACTN</name>
<evidence type="ECO:0000313" key="3">
    <source>
        <dbReference type="Proteomes" id="UP000271683"/>
    </source>
</evidence>
<accession>A0A3N1GAY5</accession>
<dbReference type="OrthoDB" id="5177725at2"/>
<dbReference type="AlphaFoldDB" id="A0A3N1GAY5"/>
<feature type="domain" description="HTH cro/C1-type" evidence="1">
    <location>
        <begin position="22"/>
        <end position="74"/>
    </location>
</feature>
<organism evidence="2 3">
    <name type="scientific">Couchioplanes caeruleus</name>
    <dbReference type="NCBI Taxonomy" id="56438"/>
    <lineage>
        <taxon>Bacteria</taxon>
        <taxon>Bacillati</taxon>
        <taxon>Actinomycetota</taxon>
        <taxon>Actinomycetes</taxon>
        <taxon>Micromonosporales</taxon>
        <taxon>Micromonosporaceae</taxon>
        <taxon>Couchioplanes</taxon>
    </lineage>
</organism>
<dbReference type="GO" id="GO:0003677">
    <property type="term" value="F:DNA binding"/>
    <property type="evidence" value="ECO:0007669"/>
    <property type="project" value="InterPro"/>
</dbReference>
<dbReference type="Proteomes" id="UP000271683">
    <property type="component" value="Unassembled WGS sequence"/>
</dbReference>
<gene>
    <name evidence="2" type="ORF">EDD30_0056</name>
</gene>
<dbReference type="SMART" id="SM00530">
    <property type="entry name" value="HTH_XRE"/>
    <property type="match status" value="1"/>
</dbReference>
<dbReference type="InterPro" id="IPR043917">
    <property type="entry name" value="DUF5753"/>
</dbReference>
<proteinExistence type="predicted"/>
<dbReference type="PROSITE" id="PS50943">
    <property type="entry name" value="HTH_CROC1"/>
    <property type="match status" value="1"/>
</dbReference>